<keyword evidence="1" id="KW-0433">Leucine-rich repeat</keyword>
<name>A0A8T1WGW7_9STRA</name>
<dbReference type="InterPro" id="IPR001611">
    <property type="entry name" value="Leu-rich_rpt"/>
</dbReference>
<keyword evidence="5" id="KW-1185">Reference proteome</keyword>
<accession>A0A8T1WGW7</accession>
<dbReference type="SMART" id="SM00365">
    <property type="entry name" value="LRR_SD22"/>
    <property type="match status" value="6"/>
</dbReference>
<sequence>MASASDMKHQGAGEHAVSTPNQEVHFAVTAEIPGVPIVYRNQKTKASNPERLNLDRRNLPVIPLLEGEQILRLLNLQNNVIRRIENLLGLPNLIFLDLYNNRIEKLENLHLVPNLRVLMMGKNRLRTVENLECLKKLDVLDLHSNEIEQMQNLNELTELRVLNLGGNMISSVENIDKLLLLTELNLRRNRISRIGAVGKLPSLLRLFLSNNKLETFESIEPLFQVSSINELRLDSNGICASSQMEYRGRMIRGFPSLKHLDLKPLSDADRKEALLHANSPSKGGINGDDAEAAARAQVISCVKATWEQRVQPVHSRNDSRDLSILTSWGLPAQEDLVSRVGYEEREIAPTNREEPTVYSNNAGFSEVEVYGDCRVLVVYGDALDVLELTKAPALVNAISFRYVNINKIVAAVNSATNGTLKLFTRLRRLIFAYNELHSFEELLWLSTIGSKAEENPVCGKTLLKRYIGARVSNTLRLNGEEITPTDRNVGKQLFPKPLVPRVRTLHDNPEPSSLLPSKARVREVKDTKSSRSASALFATATSSVVTEIFDAASDIEKKTAALDQAWKGILLSIVKETLQDIERRDNFMSGCLDNL</sequence>
<feature type="compositionally biased region" description="Basic and acidic residues" evidence="3">
    <location>
        <begin position="1"/>
        <end position="12"/>
    </location>
</feature>
<evidence type="ECO:0000256" key="3">
    <source>
        <dbReference type="SAM" id="MobiDB-lite"/>
    </source>
</evidence>
<evidence type="ECO:0000313" key="5">
    <source>
        <dbReference type="Proteomes" id="UP000694044"/>
    </source>
</evidence>
<comment type="caution">
    <text evidence="4">The sequence shown here is derived from an EMBL/GenBank/DDBJ whole genome shotgun (WGS) entry which is preliminary data.</text>
</comment>
<dbReference type="PANTHER" id="PTHR45973:SF8">
    <property type="entry name" value="LEUCINE-RICH REPEAT-CONTAINING PROTEIN 49"/>
    <property type="match status" value="1"/>
</dbReference>
<dbReference type="OrthoDB" id="1939344at2759"/>
<evidence type="ECO:0000256" key="2">
    <source>
        <dbReference type="ARBA" id="ARBA00022737"/>
    </source>
</evidence>
<proteinExistence type="predicted"/>
<evidence type="ECO:0000313" key="4">
    <source>
        <dbReference type="EMBL" id="KAG7391213.1"/>
    </source>
</evidence>
<dbReference type="EMBL" id="JAGDFM010000023">
    <property type="protein sequence ID" value="KAG7391213.1"/>
    <property type="molecule type" value="Genomic_DNA"/>
</dbReference>
<gene>
    <name evidence="4" type="ORF">PHYPSEUDO_005574</name>
</gene>
<dbReference type="InterPro" id="IPR050576">
    <property type="entry name" value="Cilia_flagella_integrity"/>
</dbReference>
<protein>
    <submittedName>
        <fullName evidence="4">Uncharacterized protein</fullName>
    </submittedName>
</protein>
<dbReference type="SMART" id="SM00369">
    <property type="entry name" value="LRR_TYP"/>
    <property type="match status" value="6"/>
</dbReference>
<dbReference type="Pfam" id="PF14580">
    <property type="entry name" value="LRR_9"/>
    <property type="match status" value="1"/>
</dbReference>
<dbReference type="Proteomes" id="UP000694044">
    <property type="component" value="Unassembled WGS sequence"/>
</dbReference>
<evidence type="ECO:0000256" key="1">
    <source>
        <dbReference type="ARBA" id="ARBA00022614"/>
    </source>
</evidence>
<keyword evidence="2" id="KW-0677">Repeat</keyword>
<dbReference type="InterPro" id="IPR003591">
    <property type="entry name" value="Leu-rich_rpt_typical-subtyp"/>
</dbReference>
<reference evidence="4" key="1">
    <citation type="submission" date="2021-02" db="EMBL/GenBank/DDBJ databases">
        <authorList>
            <person name="Palmer J.M."/>
        </authorList>
    </citation>
    <scope>NUCLEOTIDE SEQUENCE</scope>
    <source>
        <strain evidence="4">SCRP734</strain>
    </source>
</reference>
<organism evidence="4 5">
    <name type="scientific">Phytophthora pseudosyringae</name>
    <dbReference type="NCBI Taxonomy" id="221518"/>
    <lineage>
        <taxon>Eukaryota</taxon>
        <taxon>Sar</taxon>
        <taxon>Stramenopiles</taxon>
        <taxon>Oomycota</taxon>
        <taxon>Peronosporomycetes</taxon>
        <taxon>Peronosporales</taxon>
        <taxon>Peronosporaceae</taxon>
        <taxon>Phytophthora</taxon>
    </lineage>
</organism>
<feature type="region of interest" description="Disordered" evidence="3">
    <location>
        <begin position="1"/>
        <end position="20"/>
    </location>
</feature>
<dbReference type="PANTHER" id="PTHR45973">
    <property type="entry name" value="PROTEIN PHOSPHATASE 1 REGULATORY SUBUNIT SDS22-RELATED"/>
    <property type="match status" value="1"/>
</dbReference>
<dbReference type="PROSITE" id="PS51450">
    <property type="entry name" value="LRR"/>
    <property type="match status" value="7"/>
</dbReference>
<dbReference type="AlphaFoldDB" id="A0A8T1WGW7"/>